<dbReference type="AlphaFoldDB" id="A0A1B6NUD7"/>
<comment type="caution">
    <text evidence="2">The sequence shown here is derived from an EMBL/GenBank/DDBJ whole genome shotgun (WGS) entry which is preliminary data.</text>
</comment>
<protein>
    <submittedName>
        <fullName evidence="2">Uncharacterized protein</fullName>
    </submittedName>
</protein>
<gene>
    <name evidence="2" type="ORF">MGSAQ_001537</name>
</gene>
<proteinExistence type="predicted"/>
<feature type="compositionally biased region" description="Basic and acidic residues" evidence="1">
    <location>
        <begin position="12"/>
        <end position="22"/>
    </location>
</feature>
<accession>A0A1B6NUD7</accession>
<evidence type="ECO:0000313" key="2">
    <source>
        <dbReference type="EMBL" id="KTF06968.1"/>
    </source>
</evidence>
<feature type="region of interest" description="Disordered" evidence="1">
    <location>
        <begin position="1"/>
        <end position="22"/>
    </location>
</feature>
<feature type="non-terminal residue" evidence="2">
    <location>
        <position position="1"/>
    </location>
</feature>
<reference evidence="2" key="1">
    <citation type="submission" date="2013-11" db="EMBL/GenBank/DDBJ databases">
        <title>Microbial diversity, functional groups and degradation webs in Northern and Southern Mediterranean and Red Sea marine crude oil polluted sites.</title>
        <authorList>
            <person name="Daffonchio D."/>
            <person name="Mapelli F."/>
            <person name="Ferrer M."/>
            <person name="Richter M."/>
            <person name="Cherif A."/>
            <person name="Malkawi H.I."/>
            <person name="Yakimov M.M."/>
            <person name="Abdel-Fattah Y.R."/>
            <person name="Blaghen M."/>
            <person name="Golyshin P.N."/>
            <person name="Kalogerakis N."/>
            <person name="Boon N."/>
            <person name="Magagnini M."/>
            <person name="Fava F."/>
        </authorList>
    </citation>
    <scope>NUCLEOTIDE SEQUENCE</scope>
</reference>
<dbReference type="EMBL" id="AYSL01000833">
    <property type="protein sequence ID" value="KTF06968.1"/>
    <property type="molecule type" value="Genomic_DNA"/>
</dbReference>
<organism evidence="2">
    <name type="scientific">marine sediment metagenome</name>
    <dbReference type="NCBI Taxonomy" id="412755"/>
    <lineage>
        <taxon>unclassified sequences</taxon>
        <taxon>metagenomes</taxon>
        <taxon>ecological metagenomes</taxon>
    </lineage>
</organism>
<evidence type="ECO:0000256" key="1">
    <source>
        <dbReference type="SAM" id="MobiDB-lite"/>
    </source>
</evidence>
<name>A0A1B6NUD7_9ZZZZ</name>
<sequence length="22" mass="2204">KADGLSRLMARKAKDADASAGA</sequence>